<dbReference type="PANTHER" id="PTHR10655">
    <property type="entry name" value="LYSOPHOSPHOLIPASE-RELATED"/>
    <property type="match status" value="1"/>
</dbReference>
<dbReference type="Pfam" id="PF02230">
    <property type="entry name" value="Abhydrolase_2"/>
    <property type="match status" value="1"/>
</dbReference>
<dbReference type="RefSeq" id="WP_264327609.1">
    <property type="nucleotide sequence ID" value="NZ_JADEXQ010000125.1"/>
</dbReference>
<name>A0A928Z6M7_9CYAN</name>
<organism evidence="4 5">
    <name type="scientific">Romeriopsis navalis LEGE 11480</name>
    <dbReference type="NCBI Taxonomy" id="2777977"/>
    <lineage>
        <taxon>Bacteria</taxon>
        <taxon>Bacillati</taxon>
        <taxon>Cyanobacteriota</taxon>
        <taxon>Cyanophyceae</taxon>
        <taxon>Leptolyngbyales</taxon>
        <taxon>Leptolyngbyaceae</taxon>
        <taxon>Romeriopsis</taxon>
        <taxon>Romeriopsis navalis</taxon>
    </lineage>
</organism>
<dbReference type="AlphaFoldDB" id="A0A928Z6M7"/>
<accession>A0A928Z6M7</accession>
<comment type="similarity">
    <text evidence="1">Belongs to the AB hydrolase superfamily. AB hydrolase 2 family.</text>
</comment>
<sequence length="215" mass="23262">MSLKVIAVPAQTENPIGNVVIMHGWGANAPDAAAFATAMQLSNINLLMPEGPFQHPYSIEGRMWYGLPEPLEAFSFADDISAKPELKQSRQLLLEFIQSLPTQTGIPLERTIVGGFSQGGAMTIDVGLDLPLAGLMVLSGYLHKSLEQITAQTQDILVVHGQQDPVVPITASTMAQAALTKSGAIVEYHAFANMGHEIAWGVIEQMQNFIQKRLN</sequence>
<keyword evidence="2" id="KW-0378">Hydrolase</keyword>
<evidence type="ECO:0000313" key="4">
    <source>
        <dbReference type="EMBL" id="MBE9032793.1"/>
    </source>
</evidence>
<dbReference type="EMBL" id="JADEXQ010000125">
    <property type="protein sequence ID" value="MBE9032793.1"/>
    <property type="molecule type" value="Genomic_DNA"/>
</dbReference>
<dbReference type="SUPFAM" id="SSF53474">
    <property type="entry name" value="alpha/beta-Hydrolases"/>
    <property type="match status" value="1"/>
</dbReference>
<dbReference type="InterPro" id="IPR050565">
    <property type="entry name" value="LYPA1-2/EST-like"/>
</dbReference>
<feature type="domain" description="Phospholipase/carboxylesterase/thioesterase" evidence="3">
    <location>
        <begin position="11"/>
        <end position="212"/>
    </location>
</feature>
<dbReference type="InterPro" id="IPR003140">
    <property type="entry name" value="PLipase/COase/thioEstase"/>
</dbReference>
<gene>
    <name evidence="4" type="ORF">IQ266_23940</name>
</gene>
<comment type="caution">
    <text evidence="4">The sequence shown here is derived from an EMBL/GenBank/DDBJ whole genome shotgun (WGS) entry which is preliminary data.</text>
</comment>
<evidence type="ECO:0000256" key="1">
    <source>
        <dbReference type="ARBA" id="ARBA00006499"/>
    </source>
</evidence>
<dbReference type="GO" id="GO:0016787">
    <property type="term" value="F:hydrolase activity"/>
    <property type="evidence" value="ECO:0007669"/>
    <property type="project" value="UniProtKB-KW"/>
</dbReference>
<reference evidence="4" key="1">
    <citation type="submission" date="2020-10" db="EMBL/GenBank/DDBJ databases">
        <authorList>
            <person name="Castelo-Branco R."/>
            <person name="Eusebio N."/>
            <person name="Adriana R."/>
            <person name="Vieira A."/>
            <person name="Brugerolle De Fraissinette N."/>
            <person name="Rezende De Castro R."/>
            <person name="Schneider M.P."/>
            <person name="Vasconcelos V."/>
            <person name="Leao P.N."/>
        </authorList>
    </citation>
    <scope>NUCLEOTIDE SEQUENCE</scope>
    <source>
        <strain evidence="4">LEGE 11480</strain>
    </source>
</reference>
<protein>
    <submittedName>
        <fullName evidence="4">Prolyl oligopeptidase family serine peptidase</fullName>
    </submittedName>
</protein>
<dbReference type="PANTHER" id="PTHR10655:SF17">
    <property type="entry name" value="LYSOPHOSPHOLIPASE-LIKE PROTEIN 1"/>
    <property type="match status" value="1"/>
</dbReference>
<proteinExistence type="inferred from homology"/>
<dbReference type="InterPro" id="IPR029058">
    <property type="entry name" value="AB_hydrolase_fold"/>
</dbReference>
<dbReference type="Gene3D" id="3.40.50.1820">
    <property type="entry name" value="alpha/beta hydrolase"/>
    <property type="match status" value="1"/>
</dbReference>
<keyword evidence="5" id="KW-1185">Reference proteome</keyword>
<dbReference type="Proteomes" id="UP000625316">
    <property type="component" value="Unassembled WGS sequence"/>
</dbReference>
<evidence type="ECO:0000259" key="3">
    <source>
        <dbReference type="Pfam" id="PF02230"/>
    </source>
</evidence>
<evidence type="ECO:0000256" key="2">
    <source>
        <dbReference type="ARBA" id="ARBA00022801"/>
    </source>
</evidence>
<evidence type="ECO:0000313" key="5">
    <source>
        <dbReference type="Proteomes" id="UP000625316"/>
    </source>
</evidence>